<dbReference type="EMBL" id="MKGL01000048">
    <property type="protein sequence ID" value="RNF09393.1"/>
    <property type="molecule type" value="Genomic_DNA"/>
</dbReference>
<keyword evidence="2" id="KW-0472">Membrane</keyword>
<keyword evidence="2" id="KW-0812">Transmembrane</keyword>
<feature type="transmembrane region" description="Helical" evidence="2">
    <location>
        <begin position="6"/>
        <end position="26"/>
    </location>
</feature>
<keyword evidence="4" id="KW-1185">Reference proteome</keyword>
<dbReference type="AlphaFoldDB" id="A0A3S5IRZ4"/>
<feature type="compositionally biased region" description="Basic and acidic residues" evidence="1">
    <location>
        <begin position="146"/>
        <end position="159"/>
    </location>
</feature>
<accession>A0A3S5IRZ4</accession>
<keyword evidence="2" id="KW-1133">Transmembrane helix</keyword>
<dbReference type="Pfam" id="PF13917">
    <property type="entry name" value="zf-CCHC_3"/>
    <property type="match status" value="1"/>
</dbReference>
<dbReference type="OrthoDB" id="262726at2759"/>
<gene>
    <name evidence="3" type="ORF">TraAM80_02190</name>
</gene>
<evidence type="ECO:0000256" key="2">
    <source>
        <dbReference type="SAM" id="Phobius"/>
    </source>
</evidence>
<dbReference type="GeneID" id="40326123"/>
<proteinExistence type="predicted"/>
<dbReference type="Proteomes" id="UP000283634">
    <property type="component" value="Unassembled WGS sequence"/>
</dbReference>
<organism evidence="3 4">
    <name type="scientific">Trypanosoma rangeli</name>
    <dbReference type="NCBI Taxonomy" id="5698"/>
    <lineage>
        <taxon>Eukaryota</taxon>
        <taxon>Discoba</taxon>
        <taxon>Euglenozoa</taxon>
        <taxon>Kinetoplastea</taxon>
        <taxon>Metakinetoplastina</taxon>
        <taxon>Trypanosomatida</taxon>
        <taxon>Trypanosomatidae</taxon>
        <taxon>Trypanosoma</taxon>
        <taxon>Herpetosoma</taxon>
    </lineage>
</organism>
<dbReference type="RefSeq" id="XP_029240942.1">
    <property type="nucleotide sequence ID" value="XM_029379203.1"/>
</dbReference>
<name>A0A3S5IRZ4_TRYRA</name>
<sequence>MFDANADFIIIIMLLLVVFICFDYAAMYGDRGPPKKYSNPRGVTGQTVTSRVCQKCASKEHWTFECKKNPDAACKTTPRLSRSQMLRWGIKKRRQEFVPEPTEREAYNAHVKEVERVLLTEAREEVLQKRRLEKLREARDEIDDDGSCRGDYARKDVMSRKPAVSAAVKGEAHIKEERDDTGE</sequence>
<feature type="region of interest" description="Disordered" evidence="1">
    <location>
        <begin position="138"/>
        <end position="183"/>
    </location>
</feature>
<evidence type="ECO:0000256" key="1">
    <source>
        <dbReference type="SAM" id="MobiDB-lite"/>
    </source>
</evidence>
<evidence type="ECO:0000313" key="4">
    <source>
        <dbReference type="Proteomes" id="UP000283634"/>
    </source>
</evidence>
<comment type="caution">
    <text evidence="3">The sequence shown here is derived from an EMBL/GenBank/DDBJ whole genome shotgun (WGS) entry which is preliminary data.</text>
</comment>
<evidence type="ECO:0000313" key="3">
    <source>
        <dbReference type="EMBL" id="RNF09393.1"/>
    </source>
</evidence>
<dbReference type="VEuPathDB" id="TriTrypDB:TRSC58_01926"/>
<protein>
    <submittedName>
        <fullName evidence="3">Uncharacterized protein</fullName>
    </submittedName>
</protein>
<reference evidence="3 4" key="1">
    <citation type="journal article" date="2018" name="BMC Genomics">
        <title>Genomic comparison of Trypanosoma conorhini and Trypanosoma rangeli to Trypanosoma cruzi strains of high and low virulence.</title>
        <authorList>
            <person name="Bradwell K.R."/>
            <person name="Koparde V.N."/>
            <person name="Matveyev A.V."/>
            <person name="Serrano M.G."/>
            <person name="Alves J.M."/>
            <person name="Parikh H."/>
            <person name="Huang B."/>
            <person name="Lee V."/>
            <person name="Espinosa-Alvarez O."/>
            <person name="Ortiz P.A."/>
            <person name="Costa-Martins A.G."/>
            <person name="Teixeira M.M."/>
            <person name="Buck G.A."/>
        </authorList>
    </citation>
    <scope>NUCLEOTIDE SEQUENCE [LARGE SCALE GENOMIC DNA]</scope>
    <source>
        <strain evidence="3 4">AM80</strain>
    </source>
</reference>